<dbReference type="InterPro" id="IPR020843">
    <property type="entry name" value="ER"/>
</dbReference>
<dbReference type="GO" id="GO:0016651">
    <property type="term" value="F:oxidoreductase activity, acting on NAD(P)H"/>
    <property type="evidence" value="ECO:0007669"/>
    <property type="project" value="TreeGrafter"/>
</dbReference>
<keyword evidence="1" id="KW-0521">NADP</keyword>
<dbReference type="InterPro" id="IPR036291">
    <property type="entry name" value="NAD(P)-bd_dom_sf"/>
</dbReference>
<dbReference type="EMBL" id="VNIM01000102">
    <property type="protein sequence ID" value="TVV70949.1"/>
    <property type="molecule type" value="Genomic_DNA"/>
</dbReference>
<dbReference type="InterPro" id="IPR013154">
    <property type="entry name" value="ADH-like_N"/>
</dbReference>
<evidence type="ECO:0000313" key="5">
    <source>
        <dbReference type="Proteomes" id="UP000318681"/>
    </source>
</evidence>
<dbReference type="Gene3D" id="3.90.180.10">
    <property type="entry name" value="Medium-chain alcohol dehydrogenases, catalytic domain"/>
    <property type="match status" value="1"/>
</dbReference>
<dbReference type="Pfam" id="PF13602">
    <property type="entry name" value="ADH_zinc_N_2"/>
    <property type="match status" value="1"/>
</dbReference>
<comment type="caution">
    <text evidence="4">The sequence shown here is derived from an EMBL/GenBank/DDBJ whole genome shotgun (WGS) entry which is preliminary data.</text>
</comment>
<dbReference type="SMART" id="SM00829">
    <property type="entry name" value="PKS_ER"/>
    <property type="match status" value="1"/>
</dbReference>
<dbReference type="Gene3D" id="3.40.50.720">
    <property type="entry name" value="NAD(P)-binding Rossmann-like Domain"/>
    <property type="match status" value="1"/>
</dbReference>
<dbReference type="OrthoDB" id="9806940at2"/>
<proteinExistence type="predicted"/>
<dbReference type="Pfam" id="PF08240">
    <property type="entry name" value="ADH_N"/>
    <property type="match status" value="1"/>
</dbReference>
<dbReference type="GO" id="GO:0070402">
    <property type="term" value="F:NADPH binding"/>
    <property type="evidence" value="ECO:0007669"/>
    <property type="project" value="TreeGrafter"/>
</dbReference>
<dbReference type="SUPFAM" id="SSF51735">
    <property type="entry name" value="NAD(P)-binding Rossmann-fold domains"/>
    <property type="match status" value="1"/>
</dbReference>
<evidence type="ECO:0000259" key="3">
    <source>
        <dbReference type="SMART" id="SM00829"/>
    </source>
</evidence>
<dbReference type="AlphaFoldDB" id="A0A558QV08"/>
<feature type="domain" description="Enoyl reductase (ER)" evidence="3">
    <location>
        <begin position="19"/>
        <end position="348"/>
    </location>
</feature>
<dbReference type="SUPFAM" id="SSF50129">
    <property type="entry name" value="GroES-like"/>
    <property type="match status" value="1"/>
</dbReference>
<dbReference type="Proteomes" id="UP000318681">
    <property type="component" value="Unassembled WGS sequence"/>
</dbReference>
<accession>A0A558QV08</accession>
<sequence length="352" mass="36786">MMEKTPMAGYDRIVAHSFGGPEVLVVEHVAALPQPGGGEVRVRVEAAGVGYTDTILRRGRYVLYKGGLPLTPGYDMVGVVDALGDGVEGLRVGDRVADMPVHGAYSQYVLSPARDLVAVPAGVDPVAAVEVPLMGVTAWQMLTRCVSLPHGATILVVGASGAVGRLLVTLGRHLGLTVIGTASAAKLPLVEGLGATAIDYRRDDLAEAIRAAGGGRGVDAAFDAIGGTSWETSWAALAEGGTLVGYGMQDFLETGGPSSGVLAAIQRFNVTWNEDGATDGTNRRTIFYDINERRPRLPDEYRADAGHLLDLIAQGTLVPPPAETLPLDRAAEAHRRVAAGDLQQRLVLTPAA</sequence>
<evidence type="ECO:0000256" key="2">
    <source>
        <dbReference type="ARBA" id="ARBA00023002"/>
    </source>
</evidence>
<evidence type="ECO:0000256" key="1">
    <source>
        <dbReference type="ARBA" id="ARBA00022857"/>
    </source>
</evidence>
<dbReference type="PANTHER" id="PTHR48106">
    <property type="entry name" value="QUINONE OXIDOREDUCTASE PIG3-RELATED"/>
    <property type="match status" value="1"/>
</dbReference>
<reference evidence="4 5" key="1">
    <citation type="submission" date="2019-07" db="EMBL/GenBank/DDBJ databases">
        <title>Sphingomonas solaris sp. nov., isolated from a solar panel from Boston, Massachusetts.</title>
        <authorList>
            <person name="Tanner K."/>
            <person name="Pascual J."/>
            <person name="Mancuso C."/>
            <person name="Pereto J."/>
            <person name="Khalil A."/>
            <person name="Vilanova C."/>
        </authorList>
    </citation>
    <scope>NUCLEOTIDE SEQUENCE [LARGE SCALE GENOMIC DNA]</scope>
    <source>
        <strain evidence="4 5">R4DWN</strain>
    </source>
</reference>
<keyword evidence="2" id="KW-0560">Oxidoreductase</keyword>
<dbReference type="InterPro" id="IPR011032">
    <property type="entry name" value="GroES-like_sf"/>
</dbReference>
<keyword evidence="5" id="KW-1185">Reference proteome</keyword>
<gene>
    <name evidence="4" type="ORF">FOY91_17865</name>
</gene>
<name>A0A558QV08_9SPHN</name>
<protein>
    <submittedName>
        <fullName evidence="4">Zinc-binding dehydrogenase</fullName>
    </submittedName>
</protein>
<evidence type="ECO:0000313" key="4">
    <source>
        <dbReference type="EMBL" id="TVV70949.1"/>
    </source>
</evidence>
<organism evidence="4 5">
    <name type="scientific">Alterirhizorhabdus solaris</name>
    <dbReference type="NCBI Taxonomy" id="2529389"/>
    <lineage>
        <taxon>Bacteria</taxon>
        <taxon>Pseudomonadati</taxon>
        <taxon>Pseudomonadota</taxon>
        <taxon>Alphaproteobacteria</taxon>
        <taxon>Sphingomonadales</taxon>
        <taxon>Rhizorhabdaceae</taxon>
        <taxon>Alterirhizorhabdus</taxon>
    </lineage>
</organism>